<dbReference type="Gene3D" id="4.10.280.10">
    <property type="entry name" value="Helix-loop-helix DNA-binding domain"/>
    <property type="match status" value="1"/>
</dbReference>
<dbReference type="InterPro" id="IPR011598">
    <property type="entry name" value="bHLH_dom"/>
</dbReference>
<comment type="caution">
    <text evidence="10">The sequence shown here is derived from an EMBL/GenBank/DDBJ whole genome shotgun (WGS) entry which is preliminary data.</text>
</comment>
<evidence type="ECO:0000259" key="9">
    <source>
        <dbReference type="PROSITE" id="PS50888"/>
    </source>
</evidence>
<keyword evidence="4" id="KW-0010">Activator</keyword>
<feature type="compositionally biased region" description="Acidic residues" evidence="8">
    <location>
        <begin position="1"/>
        <end position="18"/>
    </location>
</feature>
<reference evidence="10 11" key="1">
    <citation type="journal article" date="2019" name="Commun. Biol.">
        <title>The bagworm genome reveals a unique fibroin gene that provides high tensile strength.</title>
        <authorList>
            <person name="Kono N."/>
            <person name="Nakamura H."/>
            <person name="Ohtoshi R."/>
            <person name="Tomita M."/>
            <person name="Numata K."/>
            <person name="Arakawa K."/>
        </authorList>
    </citation>
    <scope>NUCLEOTIDE SEQUENCE [LARGE SCALE GENOMIC DNA]</scope>
</reference>
<comment type="similarity">
    <text evidence="1">Belongs to the MAX family.</text>
</comment>
<keyword evidence="5" id="KW-0804">Transcription</keyword>
<dbReference type="Pfam" id="PF00010">
    <property type="entry name" value="HLH"/>
    <property type="match status" value="1"/>
</dbReference>
<sequence>MMSDDERDIDIESDVENDSDSRNHGRNNIGGSGYYSQAEKRAHHNALERKRRDHIKDSFTSLRDSVPALQGEKVAYALRVELQARRECVSPPHSQCYAVVFSLEASRAQILKKAAEYIQFMRRKNNSHQQDIEDLKRQNNMLEAQIRTLEKARSTGNYMDAHDLGFGIKSEGSSHDTDSSDGEGTTRRVKKLKINGVSV</sequence>
<dbReference type="GO" id="GO:0045944">
    <property type="term" value="P:positive regulation of transcription by RNA polymerase II"/>
    <property type="evidence" value="ECO:0007669"/>
    <property type="project" value="TreeGrafter"/>
</dbReference>
<feature type="region of interest" description="Disordered" evidence="8">
    <location>
        <begin position="1"/>
        <end position="53"/>
    </location>
</feature>
<dbReference type="GO" id="GO:0090575">
    <property type="term" value="C:RNA polymerase II transcription regulator complex"/>
    <property type="evidence" value="ECO:0007669"/>
    <property type="project" value="TreeGrafter"/>
</dbReference>
<proteinExistence type="inferred from homology"/>
<evidence type="ECO:0000256" key="7">
    <source>
        <dbReference type="SAM" id="Coils"/>
    </source>
</evidence>
<evidence type="ECO:0000256" key="6">
    <source>
        <dbReference type="ARBA" id="ARBA00023242"/>
    </source>
</evidence>
<feature type="coiled-coil region" evidence="7">
    <location>
        <begin position="118"/>
        <end position="155"/>
    </location>
</feature>
<organism evidence="10 11">
    <name type="scientific">Eumeta variegata</name>
    <name type="common">Bagworm moth</name>
    <name type="synonym">Eumeta japonica</name>
    <dbReference type="NCBI Taxonomy" id="151549"/>
    <lineage>
        <taxon>Eukaryota</taxon>
        <taxon>Metazoa</taxon>
        <taxon>Ecdysozoa</taxon>
        <taxon>Arthropoda</taxon>
        <taxon>Hexapoda</taxon>
        <taxon>Insecta</taxon>
        <taxon>Pterygota</taxon>
        <taxon>Neoptera</taxon>
        <taxon>Endopterygota</taxon>
        <taxon>Lepidoptera</taxon>
        <taxon>Glossata</taxon>
        <taxon>Ditrysia</taxon>
        <taxon>Tineoidea</taxon>
        <taxon>Psychidae</taxon>
        <taxon>Oiketicinae</taxon>
        <taxon>Eumeta</taxon>
    </lineage>
</organism>
<dbReference type="GO" id="GO:0003677">
    <property type="term" value="F:DNA binding"/>
    <property type="evidence" value="ECO:0007669"/>
    <property type="project" value="UniProtKB-KW"/>
</dbReference>
<dbReference type="SMART" id="SM00353">
    <property type="entry name" value="HLH"/>
    <property type="match status" value="1"/>
</dbReference>
<evidence type="ECO:0000256" key="1">
    <source>
        <dbReference type="ARBA" id="ARBA00007628"/>
    </source>
</evidence>
<dbReference type="PANTHER" id="PTHR10328">
    <property type="entry name" value="PROTEIN MAX MYC-ASSOCIATED FACTOR X"/>
    <property type="match status" value="1"/>
</dbReference>
<dbReference type="SUPFAM" id="SSF47459">
    <property type="entry name" value="HLH, helix-loop-helix DNA-binding domain"/>
    <property type="match status" value="1"/>
</dbReference>
<keyword evidence="11" id="KW-1185">Reference proteome</keyword>
<dbReference type="GO" id="GO:0046983">
    <property type="term" value="F:protein dimerization activity"/>
    <property type="evidence" value="ECO:0007669"/>
    <property type="project" value="InterPro"/>
</dbReference>
<dbReference type="CDD" id="cd11406">
    <property type="entry name" value="bHLHzip_Max"/>
    <property type="match status" value="1"/>
</dbReference>
<dbReference type="GO" id="GO:0003700">
    <property type="term" value="F:DNA-binding transcription factor activity"/>
    <property type="evidence" value="ECO:0007669"/>
    <property type="project" value="TreeGrafter"/>
</dbReference>
<keyword evidence="6" id="KW-0539">Nucleus</keyword>
<evidence type="ECO:0000313" key="10">
    <source>
        <dbReference type="EMBL" id="GBP48367.1"/>
    </source>
</evidence>
<evidence type="ECO:0000256" key="3">
    <source>
        <dbReference type="ARBA" id="ARBA00023125"/>
    </source>
</evidence>
<feature type="domain" description="BHLH" evidence="9">
    <location>
        <begin position="39"/>
        <end position="121"/>
    </location>
</feature>
<feature type="region of interest" description="Disordered" evidence="8">
    <location>
        <begin position="166"/>
        <end position="199"/>
    </location>
</feature>
<dbReference type="EMBL" id="BGZK01000522">
    <property type="protein sequence ID" value="GBP48367.1"/>
    <property type="molecule type" value="Genomic_DNA"/>
</dbReference>
<dbReference type="InterPro" id="IPR036638">
    <property type="entry name" value="HLH_DNA-bd_sf"/>
</dbReference>
<dbReference type="Proteomes" id="UP000299102">
    <property type="component" value="Unassembled WGS sequence"/>
</dbReference>
<evidence type="ECO:0000313" key="11">
    <source>
        <dbReference type="Proteomes" id="UP000299102"/>
    </source>
</evidence>
<dbReference type="PROSITE" id="PS50888">
    <property type="entry name" value="BHLH"/>
    <property type="match status" value="1"/>
</dbReference>
<accession>A0A4C1WDY5</accession>
<evidence type="ECO:0000256" key="2">
    <source>
        <dbReference type="ARBA" id="ARBA00023015"/>
    </source>
</evidence>
<dbReference type="STRING" id="151549.A0A4C1WDY5"/>
<evidence type="ECO:0000256" key="8">
    <source>
        <dbReference type="SAM" id="MobiDB-lite"/>
    </source>
</evidence>
<keyword evidence="2" id="KW-0805">Transcription regulation</keyword>
<name>A0A4C1WDY5_EUMVA</name>
<protein>
    <recommendedName>
        <fullName evidence="9">BHLH domain-containing protein</fullName>
    </recommendedName>
</protein>
<dbReference type="OrthoDB" id="8964853at2759"/>
<dbReference type="AlphaFoldDB" id="A0A4C1WDY5"/>
<keyword evidence="3" id="KW-0238">DNA-binding</keyword>
<gene>
    <name evidence="10" type="ORF">EVAR_96405_1</name>
</gene>
<dbReference type="PANTHER" id="PTHR10328:SF3">
    <property type="entry name" value="PROTEIN MAX"/>
    <property type="match status" value="1"/>
</dbReference>
<evidence type="ECO:0000256" key="4">
    <source>
        <dbReference type="ARBA" id="ARBA00023159"/>
    </source>
</evidence>
<evidence type="ECO:0000256" key="5">
    <source>
        <dbReference type="ARBA" id="ARBA00023163"/>
    </source>
</evidence>
<keyword evidence="7" id="KW-0175">Coiled coil</keyword>